<dbReference type="InterPro" id="IPR001610">
    <property type="entry name" value="PAC"/>
</dbReference>
<dbReference type="Proteomes" id="UP001279642">
    <property type="component" value="Unassembled WGS sequence"/>
</dbReference>
<dbReference type="Pfam" id="PF00211">
    <property type="entry name" value="Guanylate_cyc"/>
    <property type="match status" value="1"/>
</dbReference>
<evidence type="ECO:0000313" key="5">
    <source>
        <dbReference type="Proteomes" id="UP001279642"/>
    </source>
</evidence>
<comment type="caution">
    <text evidence="4">The sequence shown here is derived from an EMBL/GenBank/DDBJ whole genome shotgun (WGS) entry which is preliminary data.</text>
</comment>
<dbReference type="InterPro" id="IPR001054">
    <property type="entry name" value="A/G_cyclase"/>
</dbReference>
<dbReference type="SMART" id="SM00065">
    <property type="entry name" value="GAF"/>
    <property type="match status" value="1"/>
</dbReference>
<dbReference type="PROSITE" id="PS50113">
    <property type="entry name" value="PAC"/>
    <property type="match status" value="1"/>
</dbReference>
<evidence type="ECO:0000259" key="2">
    <source>
        <dbReference type="PROSITE" id="PS50113"/>
    </source>
</evidence>
<keyword evidence="5" id="KW-1185">Reference proteome</keyword>
<dbReference type="Gene3D" id="3.30.70.1230">
    <property type="entry name" value="Nucleotide cyclase"/>
    <property type="match status" value="1"/>
</dbReference>
<feature type="domain" description="PAC" evidence="2">
    <location>
        <begin position="278"/>
        <end position="329"/>
    </location>
</feature>
<dbReference type="RefSeq" id="WP_320509500.1">
    <property type="nucleotide sequence ID" value="NZ_JAXCLW010000004.1"/>
</dbReference>
<dbReference type="CDD" id="cd00130">
    <property type="entry name" value="PAS"/>
    <property type="match status" value="1"/>
</dbReference>
<dbReference type="EMBL" id="JAXCLW010000004">
    <property type="protein sequence ID" value="MDY0884437.1"/>
    <property type="molecule type" value="Genomic_DNA"/>
</dbReference>
<feature type="domain" description="PAS" evidence="1">
    <location>
        <begin position="330"/>
        <end position="376"/>
    </location>
</feature>
<dbReference type="SMART" id="SM00086">
    <property type="entry name" value="PAC"/>
    <property type="match status" value="2"/>
</dbReference>
<dbReference type="InterPro" id="IPR035965">
    <property type="entry name" value="PAS-like_dom_sf"/>
</dbReference>
<dbReference type="SUPFAM" id="SSF55073">
    <property type="entry name" value="Nucleotide cyclase"/>
    <property type="match status" value="1"/>
</dbReference>
<dbReference type="InterPro" id="IPR029016">
    <property type="entry name" value="GAF-like_dom_sf"/>
</dbReference>
<dbReference type="PROSITE" id="PS50125">
    <property type="entry name" value="GUANYLATE_CYCLASE_2"/>
    <property type="match status" value="1"/>
</dbReference>
<dbReference type="PANTHER" id="PTHR43081">
    <property type="entry name" value="ADENYLATE CYCLASE, TERMINAL-DIFFERENTIATION SPECIFIC-RELATED"/>
    <property type="match status" value="1"/>
</dbReference>
<dbReference type="InterPro" id="IPR050697">
    <property type="entry name" value="Adenylyl/Guanylyl_Cyclase_3/4"/>
</dbReference>
<dbReference type="Pfam" id="PF00989">
    <property type="entry name" value="PAS"/>
    <property type="match status" value="1"/>
</dbReference>
<dbReference type="SMART" id="SM00044">
    <property type="entry name" value="CYCc"/>
    <property type="match status" value="1"/>
</dbReference>
<dbReference type="Gene3D" id="3.30.450.20">
    <property type="entry name" value="PAS domain"/>
    <property type="match status" value="2"/>
</dbReference>
<dbReference type="InterPro" id="IPR003018">
    <property type="entry name" value="GAF"/>
</dbReference>
<dbReference type="PANTHER" id="PTHR43081:SF1">
    <property type="entry name" value="ADENYLATE CYCLASE, TERMINAL-DIFFERENTIATION SPECIFIC"/>
    <property type="match status" value="1"/>
</dbReference>
<dbReference type="SUPFAM" id="SSF55781">
    <property type="entry name" value="GAF domain-like"/>
    <property type="match status" value="1"/>
</dbReference>
<dbReference type="Gene3D" id="3.30.450.40">
    <property type="match status" value="1"/>
</dbReference>
<feature type="domain" description="Guanylate cyclase" evidence="3">
    <location>
        <begin position="491"/>
        <end position="623"/>
    </location>
</feature>
<evidence type="ECO:0000259" key="3">
    <source>
        <dbReference type="PROSITE" id="PS50125"/>
    </source>
</evidence>
<dbReference type="CDD" id="cd07302">
    <property type="entry name" value="CHD"/>
    <property type="match status" value="1"/>
</dbReference>
<reference evidence="4 5" key="1">
    <citation type="journal article" date="2016" name="Antonie Van Leeuwenhoek">
        <title>Dongia soli sp. nov., isolated from soil from Dokdo, Korea.</title>
        <authorList>
            <person name="Kim D.U."/>
            <person name="Lee H."/>
            <person name="Kim H."/>
            <person name="Kim S.G."/>
            <person name="Ka J.O."/>
        </authorList>
    </citation>
    <scope>NUCLEOTIDE SEQUENCE [LARGE SCALE GENOMIC DNA]</scope>
    <source>
        <strain evidence="4 5">D78</strain>
    </source>
</reference>
<dbReference type="SMART" id="SM00091">
    <property type="entry name" value="PAS"/>
    <property type="match status" value="2"/>
</dbReference>
<protein>
    <submittedName>
        <fullName evidence="4">Adenylate/guanylate cyclase domain-containing protein</fullName>
    </submittedName>
</protein>
<dbReference type="SUPFAM" id="SSF55785">
    <property type="entry name" value="PYP-like sensor domain (PAS domain)"/>
    <property type="match status" value="2"/>
</dbReference>
<dbReference type="InterPro" id="IPR000700">
    <property type="entry name" value="PAS-assoc_C"/>
</dbReference>
<evidence type="ECO:0000259" key="1">
    <source>
        <dbReference type="PROSITE" id="PS50112"/>
    </source>
</evidence>
<name>A0ABU5EES3_9PROT</name>
<dbReference type="NCBIfam" id="TIGR00229">
    <property type="entry name" value="sensory_box"/>
    <property type="match status" value="1"/>
</dbReference>
<accession>A0ABU5EES3</accession>
<dbReference type="PROSITE" id="PS50112">
    <property type="entry name" value="PAS"/>
    <property type="match status" value="1"/>
</dbReference>
<gene>
    <name evidence="4" type="ORF">SMD27_16455</name>
</gene>
<proteinExistence type="predicted"/>
<dbReference type="Pfam" id="PF01590">
    <property type="entry name" value="GAF"/>
    <property type="match status" value="1"/>
</dbReference>
<sequence length="681" mass="75001">MTVVLATHAINHETPLDELARRTAMLDAVGYAATKIIGNENWSAGIQELLNRLGHATDVNRVTLFEIHPSPDGRPAESCRYDWASPGLARLSDDPRYHNILLTEAEGQLSAWAEARMRGEIVQATLSSVTGETRQTFIEHGTQAFISVPIMLQSGVWGFLGLDDCRWERQWSALHIDVLKTAAALIAGAIDRSQVNEALRLSRERYALAARGANDGLWDWNLKESTIYCAPRLHEILHLSILIPEHAPDMLFSCFLKEDWHAVIANLDHCIATGEQQFRFEARVKDAMAKVHWIVARGLIIYDHGKATRIVGSMRDITDFKAAELSLQIGEARVRAILDTAFDAIITTEADGCIVEYNLAASKIFGYGREEVLGRSIGALISSPLCSDPAMPARLYADLATTVDRLIEAEGCRADSSRVPVELSVTEVALPEERLFTFVIRDISHRKRLEAQLAAVQLQRAQLARHFSPNMVEELILAGDATGLAREQPIAVLFADIYGYTELVAAMPGEKIIDLLRDFRKLVETAVFAQNGTIDKYIGDGLMATFGTPYVGKTDATNAIIAAQHMARALKEWNGRRAVAGEPCIQIGIGLNYGPATLGNIGTEQRLEFAVVGDTVNMASRIENISRVVQHAIVASDDLIRRAMQESGAMILVGFTDLGEHSIRGRRKPIRLWGIAADTLM</sequence>
<organism evidence="4 5">
    <name type="scientific">Dongia soli</name>
    <dbReference type="NCBI Taxonomy" id="600628"/>
    <lineage>
        <taxon>Bacteria</taxon>
        <taxon>Pseudomonadati</taxon>
        <taxon>Pseudomonadota</taxon>
        <taxon>Alphaproteobacteria</taxon>
        <taxon>Rhodospirillales</taxon>
        <taxon>Dongiaceae</taxon>
        <taxon>Dongia</taxon>
    </lineage>
</organism>
<dbReference type="InterPro" id="IPR029787">
    <property type="entry name" value="Nucleotide_cyclase"/>
</dbReference>
<dbReference type="InterPro" id="IPR000014">
    <property type="entry name" value="PAS"/>
</dbReference>
<evidence type="ECO:0000313" key="4">
    <source>
        <dbReference type="EMBL" id="MDY0884437.1"/>
    </source>
</evidence>
<dbReference type="InterPro" id="IPR013767">
    <property type="entry name" value="PAS_fold"/>
</dbReference>